<feature type="domain" description="Polymerase nucleotidyl transferase" evidence="13">
    <location>
        <begin position="95"/>
        <end position="156"/>
    </location>
</feature>
<dbReference type="Proteomes" id="UP000033063">
    <property type="component" value="Chromosome"/>
</dbReference>
<evidence type="ECO:0000256" key="3">
    <source>
        <dbReference type="ARBA" id="ARBA00022679"/>
    </source>
</evidence>
<keyword evidence="8" id="KW-0460">Magnesium</keyword>
<evidence type="ECO:0000256" key="11">
    <source>
        <dbReference type="ARBA" id="ARBA00047518"/>
    </source>
</evidence>
<comment type="similarity">
    <text evidence="10">Belongs to the MntA antitoxin family.</text>
</comment>
<evidence type="ECO:0000313" key="14">
    <source>
        <dbReference type="EMBL" id="AKB68574.1"/>
    </source>
</evidence>
<name>A0A0E3RSE0_METMZ</name>
<dbReference type="InterPro" id="IPR043519">
    <property type="entry name" value="NT_sf"/>
</dbReference>
<dbReference type="GO" id="GO:0046872">
    <property type="term" value="F:metal ion binding"/>
    <property type="evidence" value="ECO:0007669"/>
    <property type="project" value="UniProtKB-KW"/>
</dbReference>
<evidence type="ECO:0000256" key="7">
    <source>
        <dbReference type="ARBA" id="ARBA00022840"/>
    </source>
</evidence>
<keyword evidence="7" id="KW-0067">ATP-binding</keyword>
<evidence type="ECO:0000313" key="15">
    <source>
        <dbReference type="Proteomes" id="UP000033063"/>
    </source>
</evidence>
<reference evidence="14 15" key="1">
    <citation type="submission" date="2014-07" db="EMBL/GenBank/DDBJ databases">
        <title>Methanogenic archaea and the global carbon cycle.</title>
        <authorList>
            <person name="Henriksen J.R."/>
            <person name="Luke J."/>
            <person name="Reinhart S."/>
            <person name="Benedict M.N."/>
            <person name="Youngblut N.D."/>
            <person name="Metcalf M.E."/>
            <person name="Whitaker R.J."/>
            <person name="Metcalf W.W."/>
        </authorList>
    </citation>
    <scope>NUCLEOTIDE SEQUENCE [LARGE SCALE GENOMIC DNA]</scope>
    <source>
        <strain evidence="14 15">LYC</strain>
    </source>
</reference>
<sequence length="181" mass="20244">MIKEFGKFIGNKILGWFLSHPTASVNINELARELEVSPGSVKRFADLFHREHIVNMEKIGTAHMFTLNNSSYVVKELKKTFMVLELWGGNLGELAPNAISLAVYGSTASGNFDEKSDIDVLVIGTEQDVDYTLVSEIETKVGHELQVTVIPYYEWENRKEKGDPFVLSVLAKHILFAGAEL</sequence>
<evidence type="ECO:0000256" key="5">
    <source>
        <dbReference type="ARBA" id="ARBA00022723"/>
    </source>
</evidence>
<dbReference type="InterPro" id="IPR052038">
    <property type="entry name" value="Type-VII_TA_antitoxin"/>
</dbReference>
<evidence type="ECO:0000256" key="10">
    <source>
        <dbReference type="ARBA" id="ARBA00038276"/>
    </source>
</evidence>
<keyword evidence="3" id="KW-0808">Transferase</keyword>
<dbReference type="GO" id="GO:0005524">
    <property type="term" value="F:ATP binding"/>
    <property type="evidence" value="ECO:0007669"/>
    <property type="project" value="UniProtKB-KW"/>
</dbReference>
<dbReference type="EMBL" id="CP009513">
    <property type="protein sequence ID" value="AKB68574.1"/>
    <property type="molecule type" value="Genomic_DNA"/>
</dbReference>
<organism evidence="14 15">
    <name type="scientific">Methanosarcina mazei LYC</name>
    <dbReference type="NCBI Taxonomy" id="1434114"/>
    <lineage>
        <taxon>Archaea</taxon>
        <taxon>Methanobacteriati</taxon>
        <taxon>Methanobacteriota</taxon>
        <taxon>Stenosarchaea group</taxon>
        <taxon>Methanomicrobia</taxon>
        <taxon>Methanosarcinales</taxon>
        <taxon>Methanosarcinaceae</taxon>
        <taxon>Methanosarcina</taxon>
    </lineage>
</organism>
<gene>
    <name evidence="14" type="ORF">MSMAL_2031</name>
</gene>
<protein>
    <recommendedName>
        <fullName evidence="9">protein adenylyltransferase</fullName>
        <ecNumber evidence="9">2.7.7.108</ecNumber>
    </recommendedName>
</protein>
<evidence type="ECO:0000256" key="4">
    <source>
        <dbReference type="ARBA" id="ARBA00022695"/>
    </source>
</evidence>
<evidence type="ECO:0000256" key="6">
    <source>
        <dbReference type="ARBA" id="ARBA00022741"/>
    </source>
</evidence>
<keyword evidence="5" id="KW-0479">Metal-binding</keyword>
<dbReference type="Pfam" id="PF01909">
    <property type="entry name" value="NTP_transf_2"/>
    <property type="match status" value="1"/>
</dbReference>
<evidence type="ECO:0000256" key="8">
    <source>
        <dbReference type="ARBA" id="ARBA00022842"/>
    </source>
</evidence>
<comment type="cofactor">
    <cofactor evidence="1">
        <name>Mg(2+)</name>
        <dbReference type="ChEBI" id="CHEBI:18420"/>
    </cofactor>
</comment>
<evidence type="ECO:0000256" key="2">
    <source>
        <dbReference type="ARBA" id="ARBA00022649"/>
    </source>
</evidence>
<evidence type="ECO:0000256" key="1">
    <source>
        <dbReference type="ARBA" id="ARBA00001946"/>
    </source>
</evidence>
<keyword evidence="2" id="KW-1277">Toxin-antitoxin system</keyword>
<dbReference type="PATRIC" id="fig|1434114.4.peg.2580"/>
<evidence type="ECO:0000259" key="13">
    <source>
        <dbReference type="Pfam" id="PF01909"/>
    </source>
</evidence>
<evidence type="ECO:0000256" key="12">
    <source>
        <dbReference type="ARBA" id="ARBA00048696"/>
    </source>
</evidence>
<dbReference type="AlphaFoldDB" id="A0A0E3RSE0"/>
<keyword evidence="4" id="KW-0548">Nucleotidyltransferase</keyword>
<comment type="catalytic activity">
    <reaction evidence="11">
        <text>O-(5'-adenylyl)-L-tyrosyl-[protein] + ATP = O-[5'-(adenylyl-(5'-&gt;3')-adenylyl)]-L-tyrosyl-[protein] + diphosphate</text>
        <dbReference type="Rhea" id="RHEA:66528"/>
        <dbReference type="Rhea" id="RHEA-COMP:13846"/>
        <dbReference type="Rhea" id="RHEA-COMP:17046"/>
        <dbReference type="ChEBI" id="CHEBI:30616"/>
        <dbReference type="ChEBI" id="CHEBI:33019"/>
        <dbReference type="ChEBI" id="CHEBI:83624"/>
        <dbReference type="ChEBI" id="CHEBI:167160"/>
    </reaction>
</comment>
<dbReference type="PANTHER" id="PTHR33571:SF14">
    <property type="entry name" value="PROTEIN ADENYLYLTRANSFERASE MJ0435-RELATED"/>
    <property type="match status" value="1"/>
</dbReference>
<dbReference type="PANTHER" id="PTHR33571">
    <property type="entry name" value="SSL8005 PROTEIN"/>
    <property type="match status" value="1"/>
</dbReference>
<dbReference type="EC" id="2.7.7.108" evidence="9"/>
<dbReference type="Gene3D" id="3.30.460.10">
    <property type="entry name" value="Beta Polymerase, domain 2"/>
    <property type="match status" value="1"/>
</dbReference>
<proteinExistence type="inferred from homology"/>
<evidence type="ECO:0000256" key="9">
    <source>
        <dbReference type="ARBA" id="ARBA00034531"/>
    </source>
</evidence>
<keyword evidence="6" id="KW-0547">Nucleotide-binding</keyword>
<dbReference type="GO" id="GO:0070733">
    <property type="term" value="F:AMPylase activity"/>
    <property type="evidence" value="ECO:0007669"/>
    <property type="project" value="UniProtKB-EC"/>
</dbReference>
<dbReference type="RefSeq" id="WP_048039380.1">
    <property type="nucleotide sequence ID" value="NZ_CP009513.1"/>
</dbReference>
<dbReference type="InterPro" id="IPR002934">
    <property type="entry name" value="Polymerase_NTP_transf_dom"/>
</dbReference>
<dbReference type="HOGENOM" id="CLU_124261_0_0_2"/>
<accession>A0A0E3RSE0</accession>
<comment type="catalytic activity">
    <reaction evidence="12">
        <text>L-tyrosyl-[protein] + ATP = O-(5'-adenylyl)-L-tyrosyl-[protein] + diphosphate</text>
        <dbReference type="Rhea" id="RHEA:54288"/>
        <dbReference type="Rhea" id="RHEA-COMP:10136"/>
        <dbReference type="Rhea" id="RHEA-COMP:13846"/>
        <dbReference type="ChEBI" id="CHEBI:30616"/>
        <dbReference type="ChEBI" id="CHEBI:33019"/>
        <dbReference type="ChEBI" id="CHEBI:46858"/>
        <dbReference type="ChEBI" id="CHEBI:83624"/>
        <dbReference type="EC" id="2.7.7.108"/>
    </reaction>
</comment>
<dbReference type="GeneID" id="24878293"/>
<dbReference type="CDD" id="cd05403">
    <property type="entry name" value="NT_KNTase_like"/>
    <property type="match status" value="1"/>
</dbReference>
<dbReference type="SUPFAM" id="SSF81301">
    <property type="entry name" value="Nucleotidyltransferase"/>
    <property type="match status" value="1"/>
</dbReference>